<proteinExistence type="predicted"/>
<organism evidence="2 3">
    <name type="scientific">Yersinia mollaretii</name>
    <dbReference type="NCBI Taxonomy" id="33060"/>
    <lineage>
        <taxon>Bacteria</taxon>
        <taxon>Pseudomonadati</taxon>
        <taxon>Pseudomonadota</taxon>
        <taxon>Gammaproteobacteria</taxon>
        <taxon>Enterobacterales</taxon>
        <taxon>Yersiniaceae</taxon>
        <taxon>Yersinia</taxon>
    </lineage>
</organism>
<gene>
    <name evidence="2" type="ORF">ERS008502_01997</name>
</gene>
<reference evidence="2 3" key="1">
    <citation type="submission" date="2015-03" db="EMBL/GenBank/DDBJ databases">
        <authorList>
            <consortium name="Pathogen Informatics"/>
            <person name="Murphy D."/>
        </authorList>
    </citation>
    <scope>NUCLEOTIDE SEQUENCE [LARGE SCALE GENOMIC DNA]</scope>
    <source>
        <strain evidence="2 3">FE82747</strain>
    </source>
</reference>
<evidence type="ECO:0000313" key="3">
    <source>
        <dbReference type="Proteomes" id="UP000040841"/>
    </source>
</evidence>
<dbReference type="EMBL" id="CQBM01000003">
    <property type="protein sequence ID" value="CNI01568.1"/>
    <property type="molecule type" value="Genomic_DNA"/>
</dbReference>
<name>A0AA36LNM8_YERMO</name>
<evidence type="ECO:0000256" key="1">
    <source>
        <dbReference type="SAM" id="SignalP"/>
    </source>
</evidence>
<keyword evidence="1" id="KW-0732">Signal</keyword>
<evidence type="ECO:0000313" key="2">
    <source>
        <dbReference type="EMBL" id="CNI01568.1"/>
    </source>
</evidence>
<feature type="signal peptide" evidence="1">
    <location>
        <begin position="1"/>
        <end position="28"/>
    </location>
</feature>
<feature type="chain" id="PRO_5041283171" evidence="1">
    <location>
        <begin position="29"/>
        <end position="51"/>
    </location>
</feature>
<protein>
    <submittedName>
        <fullName evidence="2">Uncharacterized protein</fullName>
    </submittedName>
</protein>
<comment type="caution">
    <text evidence="2">The sequence shown here is derived from an EMBL/GenBank/DDBJ whole genome shotgun (WGS) entry which is preliminary data.</text>
</comment>
<dbReference type="AlphaFoldDB" id="A0AA36LNM8"/>
<dbReference type="RefSeq" id="WP_155407146.1">
    <property type="nucleotide sequence ID" value="NZ_CABHYS010000015.1"/>
</dbReference>
<dbReference type="Proteomes" id="UP000040841">
    <property type="component" value="Unassembled WGS sequence"/>
</dbReference>
<accession>A0AA36LNM8</accession>
<sequence>MKKQRITMLWGLLFCGALALSMTQTAQAVEISDWDTFFDIFCFTCAHPIWG</sequence>